<keyword evidence="7 17" id="KW-0227">DNA damage</keyword>
<keyword evidence="12 17" id="KW-0234">DNA repair</keyword>
<evidence type="ECO:0000256" key="8">
    <source>
        <dbReference type="ARBA" id="ARBA00022771"/>
    </source>
</evidence>
<dbReference type="InterPro" id="IPR000210">
    <property type="entry name" value="BTB/POZ_dom"/>
</dbReference>
<evidence type="ECO:0000259" key="19">
    <source>
        <dbReference type="PROSITE" id="PS50097"/>
    </source>
</evidence>
<evidence type="ECO:0000256" key="2">
    <source>
        <dbReference type="ARBA" id="ARBA00006661"/>
    </source>
</evidence>
<dbReference type="FunFam" id="3.30.710.10:FF:000116">
    <property type="entry name" value="SLX4 structure-specific endonuclease subunit"/>
    <property type="match status" value="1"/>
</dbReference>
<evidence type="ECO:0000256" key="11">
    <source>
        <dbReference type="ARBA" id="ARBA00023172"/>
    </source>
</evidence>
<evidence type="ECO:0000259" key="20">
    <source>
        <dbReference type="PROSITE" id="PS51908"/>
    </source>
</evidence>
<keyword evidence="4" id="KW-0597">Phosphoprotein</keyword>
<feature type="compositionally biased region" description="Basic and acidic residues" evidence="18">
    <location>
        <begin position="1180"/>
        <end position="1196"/>
    </location>
</feature>
<dbReference type="Gene3D" id="3.30.710.10">
    <property type="entry name" value="Potassium Channel Kv1.1, Chain A"/>
    <property type="match status" value="1"/>
</dbReference>
<reference evidence="21" key="1">
    <citation type="submission" date="2019-08" db="EMBL/GenBank/DDBJ databases">
        <title>Three high-quality genomes provides insights into domestication of ducks.</title>
        <authorList>
            <person name="Hou Z.C."/>
            <person name="Zhu F."/>
            <person name="Yin Z.T."/>
            <person name="Zhang F."/>
        </authorList>
    </citation>
    <scope>NUCLEOTIDE SEQUENCE [LARGE SCALE GENOMIC DNA]</scope>
</reference>
<dbReference type="PANTHER" id="PTHR21541:SF3">
    <property type="entry name" value="STRUCTURE-SPECIFIC ENDONUCLEASE SUBUNIT SLX4"/>
    <property type="match status" value="1"/>
</dbReference>
<dbReference type="PROSITE" id="PS51908">
    <property type="entry name" value="ZF_UBZ4"/>
    <property type="match status" value="1"/>
</dbReference>
<protein>
    <recommendedName>
        <fullName evidence="14">Structure-specific endonuclease subunit SLX4</fullName>
    </recommendedName>
    <alternativeName>
        <fullName evidence="16">BTB/POZ domain-containing protein 12</fullName>
    </alternativeName>
</protein>
<feature type="domain" description="BTB" evidence="19">
    <location>
        <begin position="564"/>
        <end position="635"/>
    </location>
</feature>
<evidence type="ECO:0000256" key="7">
    <source>
        <dbReference type="ARBA" id="ARBA00022763"/>
    </source>
</evidence>
<keyword evidence="5" id="KW-0479">Metal-binding</keyword>
<feature type="region of interest" description="Disordered" evidence="18">
    <location>
        <begin position="488"/>
        <end position="514"/>
    </location>
</feature>
<dbReference type="Pfam" id="PF00651">
    <property type="entry name" value="BTB"/>
    <property type="match status" value="1"/>
</dbReference>
<evidence type="ECO:0000256" key="17">
    <source>
        <dbReference type="PROSITE-ProRule" id="PRU01256"/>
    </source>
</evidence>
<sequence length="1717" mass="189152">MQSPVQKLKLINKVSQEGLLCMCPVLIAFLKCLLLTALSPVSTGLLKAEQGRAEMAVWHYFCLLLLTTSLRDSWFLISDPESLSHSSGLEIRVKNSRKHGTEEGGCTALNALNGSSQTTLSFHPATQPGACSSPTSKMPPLAGPKARVAELVVERMQQFKRVAPEQLKHSTDDSLPKSVANIHDLPSVQHDGALALALQQETKEEVLEDAGLFFCQICQKDLSAMNSTRREQHVNRCLDEMEDAQMSSSSKPLVPECPICGKQFQTPQSRVSHLKRCAVEMDVPPKMLLQAVQLQVSTLGDAPLQFPSGSKRKGSSKEDSKNKQKRAKMETKDEDLLVAMAMSRSLLEHEKQEQAKSEPCVFSHLFIWVPLPFLFKDKKRRKRGPSTPPPLLLQDPEKARKRIQERVAMLLVEEAEFPPTPRLPSSRILEDESGKAAWLLPLPKSRDCFLWNISALTGPCDPELFYTAGLSPAIAPWKPVQVRDQTSDEFKSSISSSMMKSSPEEDGQSLSHSQKDVQNLQNLVELAKEGLTLTQWKLDVDHIQSSLRLLAEDFSAMVNNPHLSDVQFQVDSGEVIYAHMFVLYARCPQAVHREGFLVEEDGNAQTRRVLLSDVTGEAACAFLRYLYAADAGIPAGIISLAHFCQEFGVRELIGECENNTGESQVSSGVDSEDDLISVRDDKDCEDRAENFQDLLKSVWVGEDEEEAAVSNPECEKEDDNRVGEQELEEIYEFAATQRKIVHRETELSEGTDGSTCSDTEAALGINQQMEEEENINRCERVNVAQIPFVPHHSEPQKWDVASHGATTNEGETIRRCDDGKDSESSQVSCDVEGESHCEKQFSSFHNDTNVNENYEHLFSATQGEYSEPSQMNEGIKESEKTLCENHVDINDSLLNSKSQKDLSPHRNSLYGSPFKAYVPLFPAVGSSPVSPKSDRKLAREHVSALKQNKKKKSFPSNEILFQKANELDTASGNENTISPAAHPHTDLNKHMNVPVLSSPVIRTQDPAAQGNEKCDVIVLSSDDEMELQEDKKSPESGSALKEMELSGQLKCTNVEQGPEIPKPEYNSSVTETEQKSTQVSCMSTEMPLSSQVDGCTESRQSPDVSPEKRLHEVSSGTDSSWIVPGTPVLTKSRNFSTQTHVTSINSSENTGPKASIRSLAAGNSNSEIDRNLVKVSEPALSDKHLPLENSISERKPSSSPEAESSSEKSPPVSAVDAILLSPGHTNMKSKCANTSFVSKSVPPGHEQSLEDKTNISVVEIEDSEGEKEISIASLSSSVLLSYEPPVPVGECWPVEYLSPVRGNSQDSKQVGRTNTRASSSPKAGSSHDQWESPQAQEIKGSTPLQGNPAGRRTTFFCLDKSPIEACTSVGSRPSYLNSKIWDDWDGEEEEDEFPEMLPLSQRVPAAADANPVKTPGKKPACQENNQSPRTPVTPMPAYSMMETPQLKKELKRFGVRALPKRQMVLKLKEIFQYTHRDADSDFEDEIPSSQPPPQKSPAKRCRQSKAARTTGGKRPKASRAVSKRKQVATASSVLPVGRAVDNPVGPPDKGCAAPKQGPEMTRHPGGAKEQTRSAASPEGWSLEADGEDLMLSTSQKSTTSSGDGSDISFEFEACAFASEEEEEEEVPASQAAAREEEKLEAVRCYIRSNPALYRRILFYEPIELAVLHAELKLNGIKIAKAKLLDFLDAHCITFTTAGARKEKEQKGKGNKRRRKRY</sequence>
<evidence type="ECO:0000313" key="21">
    <source>
        <dbReference type="Ensembl" id="ENSAPLP00020027074.1"/>
    </source>
</evidence>
<feature type="region of interest" description="Disordered" evidence="18">
    <location>
        <begin position="1302"/>
        <end position="1349"/>
    </location>
</feature>
<accession>A0A8B9TY25</accession>
<comment type="similarity">
    <text evidence="2">Belongs to the SLX4 family.</text>
</comment>
<dbReference type="GO" id="GO:0033557">
    <property type="term" value="C:Slx1-Slx4 complex"/>
    <property type="evidence" value="ECO:0007669"/>
    <property type="project" value="InterPro"/>
</dbReference>
<comment type="subcellular location">
    <subcellularLocation>
        <location evidence="1">Nucleus</location>
    </subcellularLocation>
</comment>
<feature type="region of interest" description="Disordered" evidence="18">
    <location>
        <begin position="303"/>
        <end position="334"/>
    </location>
</feature>
<dbReference type="Pfam" id="PF09494">
    <property type="entry name" value="Slx4"/>
    <property type="match status" value="1"/>
</dbReference>
<evidence type="ECO:0000313" key="22">
    <source>
        <dbReference type="Proteomes" id="UP000694400"/>
    </source>
</evidence>
<dbReference type="GO" id="GO:0000712">
    <property type="term" value="P:resolution of meiotic recombination intermediates"/>
    <property type="evidence" value="ECO:0007669"/>
    <property type="project" value="TreeGrafter"/>
</dbReference>
<evidence type="ECO:0000256" key="16">
    <source>
        <dbReference type="ARBA" id="ARBA00076095"/>
    </source>
</evidence>
<feature type="domain" description="UBZ4-type" evidence="20">
    <location>
        <begin position="212"/>
        <end position="242"/>
    </location>
</feature>
<dbReference type="PROSITE" id="PS50097">
    <property type="entry name" value="BTB"/>
    <property type="match status" value="1"/>
</dbReference>
<evidence type="ECO:0000256" key="5">
    <source>
        <dbReference type="ARBA" id="ARBA00022723"/>
    </source>
</evidence>
<feature type="compositionally biased region" description="Polar residues" evidence="18">
    <location>
        <begin position="1129"/>
        <end position="1152"/>
    </location>
</feature>
<keyword evidence="8 17" id="KW-0863">Zinc-finger</keyword>
<evidence type="ECO:0000256" key="18">
    <source>
        <dbReference type="SAM" id="MobiDB-lite"/>
    </source>
</evidence>
<feature type="region of interest" description="Disordered" evidence="18">
    <location>
        <begin position="1407"/>
        <end position="1437"/>
    </location>
</feature>
<dbReference type="GO" id="GO:0006260">
    <property type="term" value="P:DNA replication"/>
    <property type="evidence" value="ECO:0007669"/>
    <property type="project" value="InterPro"/>
</dbReference>
<dbReference type="GO" id="GO:0003677">
    <property type="term" value="F:DNA binding"/>
    <property type="evidence" value="ECO:0007669"/>
    <property type="project" value="InterPro"/>
</dbReference>
<feature type="compositionally biased region" description="Low complexity" evidence="18">
    <location>
        <begin position="492"/>
        <end position="501"/>
    </location>
</feature>
<dbReference type="Ensembl" id="ENSAPLT00020029149.1">
    <property type="protein sequence ID" value="ENSAPLP00020027074.1"/>
    <property type="gene ID" value="ENSAPLG00020018383.1"/>
</dbReference>
<feature type="compositionally biased region" description="Basic residues" evidence="18">
    <location>
        <begin position="1497"/>
        <end position="1526"/>
    </location>
</feature>
<organism evidence="21 22">
    <name type="scientific">Anas platyrhynchos</name>
    <name type="common">Mallard</name>
    <name type="synonym">Anas boschas</name>
    <dbReference type="NCBI Taxonomy" id="8839"/>
    <lineage>
        <taxon>Eukaryota</taxon>
        <taxon>Metazoa</taxon>
        <taxon>Chordata</taxon>
        <taxon>Craniata</taxon>
        <taxon>Vertebrata</taxon>
        <taxon>Euteleostomi</taxon>
        <taxon>Archelosauria</taxon>
        <taxon>Archosauria</taxon>
        <taxon>Dinosauria</taxon>
        <taxon>Saurischia</taxon>
        <taxon>Theropoda</taxon>
        <taxon>Coelurosauria</taxon>
        <taxon>Aves</taxon>
        <taxon>Neognathae</taxon>
        <taxon>Galloanserae</taxon>
        <taxon>Anseriformes</taxon>
        <taxon>Anatidae</taxon>
        <taxon>Anatinae</taxon>
        <taxon>Anas</taxon>
    </lineage>
</organism>
<evidence type="ECO:0000256" key="4">
    <source>
        <dbReference type="ARBA" id="ARBA00022553"/>
    </source>
</evidence>
<dbReference type="PANTHER" id="PTHR21541">
    <property type="entry name" value="BTB POZ DOMAIN CONTAINING 12"/>
    <property type="match status" value="1"/>
</dbReference>
<feature type="compositionally biased region" description="Low complexity" evidence="18">
    <location>
        <begin position="1197"/>
        <end position="1215"/>
    </location>
</feature>
<feature type="compositionally biased region" description="Basic and acidic residues" evidence="18">
    <location>
        <begin position="315"/>
        <end position="334"/>
    </location>
</feature>
<evidence type="ECO:0000256" key="1">
    <source>
        <dbReference type="ARBA" id="ARBA00004123"/>
    </source>
</evidence>
<keyword evidence="11" id="KW-0233">DNA recombination</keyword>
<proteinExistence type="inferred from homology"/>
<dbReference type="GO" id="GO:0032206">
    <property type="term" value="P:positive regulation of telomere maintenance"/>
    <property type="evidence" value="ECO:0007669"/>
    <property type="project" value="UniProtKB-ARBA"/>
</dbReference>
<keyword evidence="6" id="KW-0677">Repeat</keyword>
<evidence type="ECO:0000256" key="9">
    <source>
        <dbReference type="ARBA" id="ARBA00022833"/>
    </source>
</evidence>
<feature type="region of interest" description="Disordered" evidence="18">
    <location>
        <begin position="1478"/>
        <end position="1578"/>
    </location>
</feature>
<dbReference type="GO" id="GO:0090656">
    <property type="term" value="P:t-circle formation"/>
    <property type="evidence" value="ECO:0007669"/>
    <property type="project" value="UniProtKB-ARBA"/>
</dbReference>
<dbReference type="InterPro" id="IPR018574">
    <property type="entry name" value="Structure-sp_endonuc_su_Slx4"/>
</dbReference>
<dbReference type="InterPro" id="IPR006642">
    <property type="entry name" value="Rad18_UBZ4"/>
</dbReference>
<feature type="region of interest" description="Disordered" evidence="18">
    <location>
        <begin position="123"/>
        <end position="142"/>
    </location>
</feature>
<dbReference type="CDD" id="cd22999">
    <property type="entry name" value="SAP_SLX4"/>
    <property type="match status" value="1"/>
</dbReference>
<evidence type="ECO:0000256" key="15">
    <source>
        <dbReference type="ARBA" id="ARBA00064578"/>
    </source>
</evidence>
<keyword evidence="3" id="KW-1017">Isopeptide bond</keyword>
<evidence type="ECO:0000256" key="6">
    <source>
        <dbReference type="ARBA" id="ARBA00022737"/>
    </source>
</evidence>
<evidence type="ECO:0000256" key="10">
    <source>
        <dbReference type="ARBA" id="ARBA00022843"/>
    </source>
</evidence>
<reference evidence="21" key="3">
    <citation type="submission" date="2025-09" db="UniProtKB">
        <authorList>
            <consortium name="Ensembl"/>
        </authorList>
    </citation>
    <scope>IDENTIFICATION</scope>
</reference>
<feature type="region of interest" description="Disordered" evidence="18">
    <location>
        <begin position="1053"/>
        <end position="1072"/>
    </location>
</feature>
<dbReference type="GO" id="GO:0006281">
    <property type="term" value="P:DNA repair"/>
    <property type="evidence" value="ECO:0007669"/>
    <property type="project" value="UniProtKB-KW"/>
</dbReference>
<dbReference type="InterPro" id="IPR011333">
    <property type="entry name" value="SKP1/BTB/POZ_sf"/>
</dbReference>
<evidence type="ECO:0000256" key="14">
    <source>
        <dbReference type="ARBA" id="ARBA00029496"/>
    </source>
</evidence>
<feature type="compositionally biased region" description="Polar residues" evidence="18">
    <location>
        <begin position="1089"/>
        <end position="1103"/>
    </location>
</feature>
<dbReference type="SUPFAM" id="SSF54695">
    <property type="entry name" value="POZ domain"/>
    <property type="match status" value="1"/>
</dbReference>
<evidence type="ECO:0000256" key="12">
    <source>
        <dbReference type="ARBA" id="ARBA00023204"/>
    </source>
</evidence>
<dbReference type="GO" id="GO:0008270">
    <property type="term" value="F:zinc ion binding"/>
    <property type="evidence" value="ECO:0007669"/>
    <property type="project" value="UniProtKB-KW"/>
</dbReference>
<keyword evidence="13" id="KW-0539">Nucleus</keyword>
<keyword evidence="9" id="KW-0862">Zinc</keyword>
<keyword evidence="10" id="KW-0832">Ubl conjugation</keyword>
<feature type="region of interest" description="Disordered" evidence="18">
    <location>
        <begin position="1089"/>
        <end position="1226"/>
    </location>
</feature>
<dbReference type="Proteomes" id="UP000694400">
    <property type="component" value="Chromosome 15"/>
</dbReference>
<name>A0A8B9TY25_ANAPL</name>
<evidence type="ECO:0000256" key="3">
    <source>
        <dbReference type="ARBA" id="ARBA00022499"/>
    </source>
</evidence>
<reference evidence="21" key="2">
    <citation type="submission" date="2025-08" db="UniProtKB">
        <authorList>
            <consortium name="Ensembl"/>
        </authorList>
    </citation>
    <scope>IDENTIFICATION</scope>
</reference>
<comment type="subunit">
    <text evidence="15">Forms a heterodimer with SLX1A/GIYD1. Interacts with ERCC4/XPF; catalytic subunit of the ERCC4-ERCC1 endonuclease. Interacts with MUS81; catalytic subunit of the MUS81-EME1 endonuclease. Interacts with MSH2; component of the MSH2-MSH3 mismatch repair complex. Interacts with TERF2-TERF2IP. Interacts with PLK1 and SLX4IP.</text>
</comment>
<feature type="compositionally biased region" description="Polar residues" evidence="18">
    <location>
        <begin position="1302"/>
        <end position="1335"/>
    </location>
</feature>
<evidence type="ECO:0000256" key="13">
    <source>
        <dbReference type="ARBA" id="ARBA00023242"/>
    </source>
</evidence>